<comment type="catalytic activity">
    <reaction evidence="5">
        <text>a 3,4-dihydroxy-5-(all-trans-polyprenyl)benzoate + S-adenosyl-L-methionine = a 4-hydroxy-3-methoxy-5-(all-trans-polyprenyl)benzoate + S-adenosyl-L-homocysteine + H(+)</text>
        <dbReference type="Rhea" id="RHEA:44452"/>
        <dbReference type="Rhea" id="RHEA-COMP:10930"/>
        <dbReference type="Rhea" id="RHEA-COMP:10931"/>
        <dbReference type="ChEBI" id="CHEBI:15378"/>
        <dbReference type="ChEBI" id="CHEBI:57856"/>
        <dbReference type="ChEBI" id="CHEBI:59789"/>
        <dbReference type="ChEBI" id="CHEBI:64694"/>
        <dbReference type="ChEBI" id="CHEBI:84443"/>
        <dbReference type="EC" id="2.1.1.114"/>
    </reaction>
</comment>
<keyword evidence="3 5" id="KW-0831">Ubiquinone biosynthesis</keyword>
<comment type="similarity">
    <text evidence="5">Belongs to the class I-like SAM-binding methyltransferase superfamily. UbiG/COQ3 family.</text>
</comment>
<reference evidence="8" key="2">
    <citation type="journal article" date="2020" name="Nat. Ecol. Evol.">
        <title>Deeply conserved synteny resolves early events in vertebrate evolution.</title>
        <authorList>
            <person name="Simakov O."/>
            <person name="Marletaz F."/>
            <person name="Yue J.X."/>
            <person name="O'Connell B."/>
            <person name="Jenkins J."/>
            <person name="Brandt A."/>
            <person name="Calef R."/>
            <person name="Tung C.H."/>
            <person name="Huang T.K."/>
            <person name="Schmutz J."/>
            <person name="Satoh N."/>
            <person name="Yu J.K."/>
            <person name="Putnam N.H."/>
            <person name="Green R.E."/>
            <person name="Rokhsar D.S."/>
        </authorList>
    </citation>
    <scope>NUCLEOTIDE SEQUENCE [LARGE SCALE GENOMIC DNA]</scope>
    <source>
        <strain evidence="8">S238N-H82</strain>
    </source>
</reference>
<accession>C3YXC3</accession>
<dbReference type="GO" id="GO:0032259">
    <property type="term" value="P:methylation"/>
    <property type="evidence" value="ECO:0007669"/>
    <property type="project" value="UniProtKB-KW"/>
</dbReference>
<evidence type="ECO:0000256" key="6">
    <source>
        <dbReference type="SAM" id="MobiDB-lite"/>
    </source>
</evidence>
<evidence type="ECO:0000256" key="5">
    <source>
        <dbReference type="HAMAP-Rule" id="MF_03190"/>
    </source>
</evidence>
<evidence type="ECO:0000313" key="8">
    <source>
        <dbReference type="Proteomes" id="UP000001554"/>
    </source>
</evidence>
<evidence type="ECO:0000256" key="1">
    <source>
        <dbReference type="ARBA" id="ARBA00022603"/>
    </source>
</evidence>
<feature type="binding site" evidence="5">
    <location>
        <position position="207"/>
    </location>
    <ligand>
        <name>Mg(2+)</name>
        <dbReference type="ChEBI" id="CHEBI:18420"/>
    </ligand>
</feature>
<keyword evidence="5" id="KW-0472">Membrane</keyword>
<gene>
    <name evidence="9" type="primary">LOC118423612</name>
    <name evidence="7" type="ORF">BRAFLDRAFT_266113</name>
</gene>
<keyword evidence="2 5" id="KW-0808">Transferase</keyword>
<dbReference type="EC" id="2.1.1.64" evidence="5"/>
<feature type="binding site" evidence="5">
    <location>
        <position position="204"/>
    </location>
    <ligand>
        <name>Mg(2+)</name>
        <dbReference type="ChEBI" id="CHEBI:18420"/>
    </ligand>
</feature>
<sequence>MISLSLTKMHACKLCGRMFRVVLRSNRALLSRFNGVLDSTGRNTSVRSCSSTAYPSSDSVNESGTKQKKTSINPEEVKKFNALASKWWDTKGELKGLHSMNRLRVPMIRDTLVKHHSISKKSRPLEGLRILDVGCGGGILSVPLAKLGAQVTGLDASEEAVKAATAHMARDPSLKDTLTFTHGTVEDLVASEVRDYYDALVASEVIEHVDALDDFVGSSCDLVKPGGSLFFTTINRTTQSYYLAVIAAEYIVGVVPRGTHNWNKFVKPEELKDELKANNCHPRLIHGMFYNPFLNRWNWTGSTEMNYALHAIKEPEL</sequence>
<evidence type="ECO:0000313" key="9">
    <source>
        <dbReference type="RefSeq" id="XP_035687729.1"/>
    </source>
</evidence>
<name>C3YXC3_BRAFL</name>
<keyword evidence="1 5" id="KW-0489">Methyltransferase</keyword>
<dbReference type="GeneID" id="118423612"/>
<feature type="binding site" evidence="5">
    <location>
        <position position="203"/>
    </location>
    <ligand>
        <name>S-adenosyl-L-methionine</name>
        <dbReference type="ChEBI" id="CHEBI:59789"/>
    </ligand>
</feature>
<dbReference type="SUPFAM" id="SSF53335">
    <property type="entry name" value="S-adenosyl-L-methionine-dependent methyltransferases"/>
    <property type="match status" value="1"/>
</dbReference>
<dbReference type="eggNOG" id="KOG1270">
    <property type="taxonomic scope" value="Eukaryota"/>
</dbReference>
<dbReference type="STRING" id="7739.C3YXC3"/>
<dbReference type="UniPathway" id="UPA00232"/>
<dbReference type="CDD" id="cd02440">
    <property type="entry name" value="AdoMet_MTases"/>
    <property type="match status" value="1"/>
</dbReference>
<feature type="binding site" evidence="5">
    <location>
        <position position="208"/>
    </location>
    <ligand>
        <name>Mg(2+)</name>
        <dbReference type="ChEBI" id="CHEBI:18420"/>
    </ligand>
</feature>
<keyword evidence="8" id="KW-1185">Reference proteome</keyword>
<evidence type="ECO:0000313" key="7">
    <source>
        <dbReference type="EMBL" id="EEN55141.1"/>
    </source>
</evidence>
<dbReference type="InterPro" id="IPR010233">
    <property type="entry name" value="UbiG_MeTrfase"/>
</dbReference>
<protein>
    <recommendedName>
        <fullName evidence="5">Ubiquinone biosynthesis O-methyltransferase, mitochondrial</fullName>
    </recommendedName>
    <alternativeName>
        <fullName evidence="5">3-demethylubiquinol 3-O-methyltransferase</fullName>
        <ecNumber evidence="5">2.1.1.64</ecNumber>
    </alternativeName>
    <alternativeName>
        <fullName evidence="5">3-demethylubiquinone 3-O-methyltransferase</fullName>
        <ecNumber evidence="5">2.1.1.-</ecNumber>
    </alternativeName>
    <alternativeName>
        <fullName evidence="5">Polyprenyldihydroxybenzoate methyltransferase</fullName>
        <ecNumber evidence="5">2.1.1.114</ecNumber>
    </alternativeName>
</protein>
<reference evidence="7" key="1">
    <citation type="journal article" date="2008" name="Nature">
        <title>The amphioxus genome and the evolution of the chordate karyotype.</title>
        <authorList>
            <consortium name="US DOE Joint Genome Institute (JGI-PGF)"/>
            <person name="Putnam N.H."/>
            <person name="Butts T."/>
            <person name="Ferrier D.E.K."/>
            <person name="Furlong R.F."/>
            <person name="Hellsten U."/>
            <person name="Kawashima T."/>
            <person name="Robinson-Rechavi M."/>
            <person name="Shoguchi E."/>
            <person name="Terry A."/>
            <person name="Yu J.-K."/>
            <person name="Benito-Gutierrez E.L."/>
            <person name="Dubchak I."/>
            <person name="Garcia-Fernandez J."/>
            <person name="Gibson-Brown J.J."/>
            <person name="Grigoriev I.V."/>
            <person name="Horton A.C."/>
            <person name="de Jong P.J."/>
            <person name="Jurka J."/>
            <person name="Kapitonov V.V."/>
            <person name="Kohara Y."/>
            <person name="Kuroki Y."/>
            <person name="Lindquist E."/>
            <person name="Lucas S."/>
            <person name="Osoegawa K."/>
            <person name="Pennacchio L.A."/>
            <person name="Salamov A.A."/>
            <person name="Satou Y."/>
            <person name="Sauka-Spengler T."/>
            <person name="Schmutz J."/>
            <person name="Shin-I T."/>
            <person name="Toyoda A."/>
            <person name="Bronner-Fraser M."/>
            <person name="Fujiyama A."/>
            <person name="Holland L.Z."/>
            <person name="Holland P.W.H."/>
            <person name="Satoh N."/>
            <person name="Rokhsar D.S."/>
        </authorList>
    </citation>
    <scope>NUCLEOTIDE SEQUENCE [LARGE SCALE GENOMIC DNA]</scope>
    <source>
        <strain evidence="7">S238N-H82</strain>
        <tissue evidence="7">Testes</tissue>
    </source>
</reference>
<dbReference type="Proteomes" id="UP000001554">
    <property type="component" value="Chromosome 9"/>
</dbReference>
<dbReference type="PANTHER" id="PTHR43464:SF19">
    <property type="entry name" value="UBIQUINONE BIOSYNTHESIS O-METHYLTRANSFERASE, MITOCHONDRIAL"/>
    <property type="match status" value="1"/>
</dbReference>
<dbReference type="KEGG" id="bfo:118423612"/>
<dbReference type="OMA" id="LASRWWD"/>
<dbReference type="GO" id="GO:0005739">
    <property type="term" value="C:mitochondrion"/>
    <property type="evidence" value="ECO:0000318"/>
    <property type="project" value="GO_Central"/>
</dbReference>
<dbReference type="HAMAP" id="MF_00472">
    <property type="entry name" value="UbiG"/>
    <property type="match status" value="1"/>
</dbReference>
<keyword evidence="4 5" id="KW-0949">S-adenosyl-L-methionine</keyword>
<keyword evidence="5" id="KW-0999">Mitochondrion inner membrane</keyword>
<dbReference type="AlphaFoldDB" id="C3YXC3"/>
<comment type="function">
    <text evidence="5">O-methyltransferase required for two non-consecutive steps during ubiquinone biosynthesis. Catalyzes the 2 O-methylation of 3,4-dihydroxy-5-(all-trans-polyprenyl)benzoic acid into 4-hydroxy-3-methoxy-5-(all-trans-polyprenyl)benzoic acid. Also catalyzes the last step of ubiquinone biosynthesis by mediating methylation of 3-demethylubiquinone into ubiquinone. Also able to mediate the methylation of 3-demethylubiquinol into ubiquinol.</text>
</comment>
<evidence type="ECO:0000256" key="3">
    <source>
        <dbReference type="ARBA" id="ARBA00022688"/>
    </source>
</evidence>
<organism>
    <name type="scientific">Branchiostoma floridae</name>
    <name type="common">Florida lancelet</name>
    <name type="synonym">Amphioxus</name>
    <dbReference type="NCBI Taxonomy" id="7739"/>
    <lineage>
        <taxon>Eukaryota</taxon>
        <taxon>Metazoa</taxon>
        <taxon>Chordata</taxon>
        <taxon>Cephalochordata</taxon>
        <taxon>Leptocardii</taxon>
        <taxon>Amphioxiformes</taxon>
        <taxon>Branchiostomatidae</taxon>
        <taxon>Branchiostoma</taxon>
    </lineage>
</organism>
<dbReference type="EC" id="2.1.1.-" evidence="5"/>
<proteinExistence type="inferred from homology"/>
<dbReference type="Gene3D" id="3.40.50.150">
    <property type="entry name" value="Vaccinia Virus protein VP39"/>
    <property type="match status" value="1"/>
</dbReference>
<evidence type="ECO:0000256" key="4">
    <source>
        <dbReference type="ARBA" id="ARBA00022691"/>
    </source>
</evidence>
<dbReference type="GO" id="GO:0006744">
    <property type="term" value="P:ubiquinone biosynthetic process"/>
    <property type="evidence" value="ECO:0000318"/>
    <property type="project" value="GO_Central"/>
</dbReference>
<comment type="catalytic activity">
    <reaction evidence="5">
        <text>a 3-demethylubiquinone + S-adenosyl-L-methionine = a ubiquinone + S-adenosyl-L-homocysteine</text>
        <dbReference type="Rhea" id="RHEA:81215"/>
        <dbReference type="Rhea" id="RHEA-COMP:9565"/>
        <dbReference type="Rhea" id="RHEA-COMP:19654"/>
        <dbReference type="ChEBI" id="CHEBI:16389"/>
        <dbReference type="ChEBI" id="CHEBI:57856"/>
        <dbReference type="ChEBI" id="CHEBI:59789"/>
        <dbReference type="ChEBI" id="CHEBI:231825"/>
    </reaction>
</comment>
<dbReference type="GO" id="GO:0061542">
    <property type="term" value="F:3-demethylubiquinol 3-O-methyltransferase activity"/>
    <property type="evidence" value="ECO:0000318"/>
    <property type="project" value="GO_Central"/>
</dbReference>
<comment type="subcellular location">
    <subcellularLocation>
        <location evidence="5">Mitochondrion inner membrane</location>
        <topology evidence="5">Peripheral membrane protein</topology>
        <orientation evidence="5">Matrix side</orientation>
    </subcellularLocation>
</comment>
<dbReference type="RefSeq" id="XP_035687729.1">
    <property type="nucleotide sequence ID" value="XM_035831836.1"/>
</dbReference>
<keyword evidence="5" id="KW-0479">Metal-binding</keyword>
<keyword evidence="5" id="KW-0496">Mitochondrion</keyword>
<feature type="region of interest" description="Disordered" evidence="6">
    <location>
        <begin position="41"/>
        <end position="72"/>
    </location>
</feature>
<dbReference type="EC" id="2.1.1.114" evidence="5"/>
<dbReference type="InParanoid" id="C3YXC3"/>
<comment type="cofactor">
    <cofactor evidence="5">
        <name>Mg(2+)</name>
        <dbReference type="ChEBI" id="CHEBI:18420"/>
    </cofactor>
</comment>
<feature type="compositionally biased region" description="Polar residues" evidence="6">
    <location>
        <begin position="41"/>
        <end position="64"/>
    </location>
</feature>
<feature type="binding site" evidence="5">
    <location>
        <position position="155"/>
    </location>
    <ligand>
        <name>S-adenosyl-L-methionine</name>
        <dbReference type="ChEBI" id="CHEBI:59789"/>
    </ligand>
</feature>
<reference evidence="9" key="3">
    <citation type="submission" date="2025-04" db="UniProtKB">
        <authorList>
            <consortium name="RefSeq"/>
        </authorList>
    </citation>
    <scope>IDENTIFICATION</scope>
    <source>
        <strain evidence="9">S238N-H82</strain>
        <tissue evidence="9">Testes</tissue>
    </source>
</reference>
<comment type="catalytic activity">
    <reaction evidence="5">
        <text>a 3-demethylubiquinol + S-adenosyl-L-methionine = a ubiquinol + S-adenosyl-L-homocysteine + H(+)</text>
        <dbReference type="Rhea" id="RHEA:44380"/>
        <dbReference type="Rhea" id="RHEA-COMP:9566"/>
        <dbReference type="Rhea" id="RHEA-COMP:10914"/>
        <dbReference type="ChEBI" id="CHEBI:15378"/>
        <dbReference type="ChEBI" id="CHEBI:17976"/>
        <dbReference type="ChEBI" id="CHEBI:57856"/>
        <dbReference type="ChEBI" id="CHEBI:59789"/>
        <dbReference type="ChEBI" id="CHEBI:84422"/>
        <dbReference type="EC" id="2.1.1.64"/>
    </reaction>
</comment>
<comment type="pathway">
    <text evidence="5">Cofactor biosynthesis; ubiquinone biosynthesis.</text>
</comment>
<feature type="binding site" evidence="5">
    <location>
        <position position="104"/>
    </location>
    <ligand>
        <name>S-adenosyl-L-methionine</name>
        <dbReference type="ChEBI" id="CHEBI:59789"/>
    </ligand>
</feature>
<dbReference type="OrthoDB" id="3265906at2759"/>
<dbReference type="GO" id="GO:0010420">
    <property type="term" value="F:polyprenyldihydroxybenzoate methyltransferase activity"/>
    <property type="evidence" value="ECO:0000318"/>
    <property type="project" value="GO_Central"/>
</dbReference>
<dbReference type="PANTHER" id="PTHR43464">
    <property type="entry name" value="METHYLTRANSFERASE"/>
    <property type="match status" value="1"/>
</dbReference>
<dbReference type="GO" id="GO:0031314">
    <property type="term" value="C:extrinsic component of mitochondrial inner membrane"/>
    <property type="evidence" value="ECO:0007669"/>
    <property type="project" value="UniProtKB-UniRule"/>
</dbReference>
<dbReference type="GO" id="GO:0046872">
    <property type="term" value="F:metal ion binding"/>
    <property type="evidence" value="ECO:0007669"/>
    <property type="project" value="UniProtKB-KW"/>
</dbReference>
<dbReference type="InterPro" id="IPR029063">
    <property type="entry name" value="SAM-dependent_MTases_sf"/>
</dbReference>
<evidence type="ECO:0000256" key="2">
    <source>
        <dbReference type="ARBA" id="ARBA00022679"/>
    </source>
</evidence>
<dbReference type="NCBIfam" id="TIGR01983">
    <property type="entry name" value="UbiG"/>
    <property type="match status" value="1"/>
</dbReference>
<dbReference type="Pfam" id="PF13489">
    <property type="entry name" value="Methyltransf_23"/>
    <property type="match status" value="1"/>
</dbReference>
<dbReference type="EMBL" id="GG666562">
    <property type="protein sequence ID" value="EEN55141.1"/>
    <property type="molecule type" value="Genomic_DNA"/>
</dbReference>
<keyword evidence="5" id="KW-0460">Magnesium</keyword>
<feature type="binding site" evidence="5">
    <location>
        <position position="134"/>
    </location>
    <ligand>
        <name>S-adenosyl-L-methionine</name>
        <dbReference type="ChEBI" id="CHEBI:59789"/>
    </ligand>
</feature>
<comment type="subunit">
    <text evidence="5">Component of a multi-subunit COQ enzyme complex.</text>
</comment>